<evidence type="ECO:0000313" key="7">
    <source>
        <dbReference type="Proteomes" id="UP001234178"/>
    </source>
</evidence>
<keyword evidence="4" id="KW-0658">Purine biosynthesis</keyword>
<name>A0ABQ9YTZ9_9CRUS</name>
<dbReference type="EMBL" id="JAOYFB010000001">
    <property type="protein sequence ID" value="KAK4004125.1"/>
    <property type="molecule type" value="Genomic_DNA"/>
</dbReference>
<keyword evidence="7" id="KW-1185">Reference proteome</keyword>
<dbReference type="InterPro" id="IPR014729">
    <property type="entry name" value="Rossmann-like_a/b/a_fold"/>
</dbReference>
<keyword evidence="1" id="KW-0436">Ligase</keyword>
<evidence type="ECO:0008006" key="8">
    <source>
        <dbReference type="Google" id="ProtNLM"/>
    </source>
</evidence>
<evidence type="ECO:0000256" key="2">
    <source>
        <dbReference type="ARBA" id="ARBA00022741"/>
    </source>
</evidence>
<keyword evidence="5" id="KW-0067">ATP-binding</keyword>
<comment type="caution">
    <text evidence="6">The sequence shown here is derived from an EMBL/GenBank/DDBJ whole genome shotgun (WGS) entry which is preliminary data.</text>
</comment>
<evidence type="ECO:0000256" key="1">
    <source>
        <dbReference type="ARBA" id="ARBA00022598"/>
    </source>
</evidence>
<evidence type="ECO:0000313" key="6">
    <source>
        <dbReference type="EMBL" id="KAK4004125.1"/>
    </source>
</evidence>
<reference evidence="6 7" key="1">
    <citation type="journal article" date="2023" name="Nucleic Acids Res.">
        <title>The hologenome of Daphnia magna reveals possible DNA methylation and microbiome-mediated evolution of the host genome.</title>
        <authorList>
            <person name="Chaturvedi A."/>
            <person name="Li X."/>
            <person name="Dhandapani V."/>
            <person name="Marshall H."/>
            <person name="Kissane S."/>
            <person name="Cuenca-Cambronero M."/>
            <person name="Asole G."/>
            <person name="Calvet F."/>
            <person name="Ruiz-Romero M."/>
            <person name="Marangio P."/>
            <person name="Guigo R."/>
            <person name="Rago D."/>
            <person name="Mirbahai L."/>
            <person name="Eastwood N."/>
            <person name="Colbourne J.K."/>
            <person name="Zhou J."/>
            <person name="Mallon E."/>
            <person name="Orsini L."/>
        </authorList>
    </citation>
    <scope>NUCLEOTIDE SEQUENCE [LARGE SCALE GENOMIC DNA]</scope>
    <source>
        <strain evidence="6">LRV0_1</strain>
    </source>
</reference>
<dbReference type="Proteomes" id="UP001234178">
    <property type="component" value="Unassembled WGS sequence"/>
</dbReference>
<sequence>MFKVEIDSTIFHFSGRPESHGVREQCVKSDIQALETPATFLLQQGNKAIIISGGPSEASQFTQRMPHYTTQESLLAVFQCREFVVYALFHSSETVERKDVGEDGQFKNQVETECPLFKGLETRTSTGDISSRVQGIYIDNGFLRKEESEQVVTSLQQLGLILWRVDSHFFFIPASRFEV</sequence>
<organism evidence="6 7">
    <name type="scientific">Daphnia magna</name>
    <dbReference type="NCBI Taxonomy" id="35525"/>
    <lineage>
        <taxon>Eukaryota</taxon>
        <taxon>Metazoa</taxon>
        <taxon>Ecdysozoa</taxon>
        <taxon>Arthropoda</taxon>
        <taxon>Crustacea</taxon>
        <taxon>Branchiopoda</taxon>
        <taxon>Diplostraca</taxon>
        <taxon>Cladocera</taxon>
        <taxon>Anomopoda</taxon>
        <taxon>Daphniidae</taxon>
        <taxon>Daphnia</taxon>
    </lineage>
</organism>
<proteinExistence type="predicted"/>
<keyword evidence="2" id="KW-0547">Nucleotide-binding</keyword>
<dbReference type="PANTHER" id="PTHR11922:SF2">
    <property type="entry name" value="GMP SYNTHASE [GLUTAMINE-HYDROLYZING]"/>
    <property type="match status" value="1"/>
</dbReference>
<evidence type="ECO:0000256" key="3">
    <source>
        <dbReference type="ARBA" id="ARBA00022749"/>
    </source>
</evidence>
<gene>
    <name evidence="6" type="ORF">OUZ56_005869</name>
</gene>
<dbReference type="Gene3D" id="3.40.50.620">
    <property type="entry name" value="HUPs"/>
    <property type="match status" value="1"/>
</dbReference>
<protein>
    <recommendedName>
        <fullName evidence="8">GMP synthase</fullName>
    </recommendedName>
</protein>
<keyword evidence="3" id="KW-0332">GMP biosynthesis</keyword>
<accession>A0ABQ9YTZ9</accession>
<evidence type="ECO:0000256" key="5">
    <source>
        <dbReference type="ARBA" id="ARBA00022840"/>
    </source>
</evidence>
<dbReference type="PANTHER" id="PTHR11922">
    <property type="entry name" value="GMP SYNTHASE-RELATED"/>
    <property type="match status" value="1"/>
</dbReference>
<evidence type="ECO:0000256" key="4">
    <source>
        <dbReference type="ARBA" id="ARBA00022755"/>
    </source>
</evidence>